<keyword evidence="5 7" id="KW-0479">Metal-binding</keyword>
<comment type="similarity">
    <text evidence="3">Belongs to the [NiFe]/[NiFeSe] hydrogenase large subunit family.</text>
</comment>
<feature type="binding site" evidence="7">
    <location>
        <position position="498"/>
    </location>
    <ligand>
        <name>Mg(2+)</name>
        <dbReference type="ChEBI" id="CHEBI:18420"/>
    </ligand>
</feature>
<dbReference type="PROSITE" id="PS00507">
    <property type="entry name" value="NI_HGENASE_L_1"/>
    <property type="match status" value="1"/>
</dbReference>
<dbReference type="InterPro" id="IPR050867">
    <property type="entry name" value="NiFe/NiFeSe_hydrgnase_LSU"/>
</dbReference>
<dbReference type="AlphaFoldDB" id="A0A1M6XVN0"/>
<dbReference type="EMBL" id="FQZU01000045">
    <property type="protein sequence ID" value="SHL10047.1"/>
    <property type="molecule type" value="Genomic_DNA"/>
</dbReference>
<dbReference type="PANTHER" id="PTHR42958:SF4">
    <property type="entry name" value="HYDROGENASE EXPRESSION_FORMATION PROTEIN HUPK"/>
    <property type="match status" value="1"/>
</dbReference>
<protein>
    <submittedName>
        <fullName evidence="8">Hydrogenase large subunit</fullName>
    </submittedName>
</protein>
<dbReference type="Proteomes" id="UP000183994">
    <property type="component" value="Unassembled WGS sequence"/>
</dbReference>
<dbReference type="InterPro" id="IPR029014">
    <property type="entry name" value="NiFe-Hase_large"/>
</dbReference>
<dbReference type="GO" id="GO:0008901">
    <property type="term" value="F:ferredoxin hydrogenase activity"/>
    <property type="evidence" value="ECO:0007669"/>
    <property type="project" value="InterPro"/>
</dbReference>
<evidence type="ECO:0000256" key="5">
    <source>
        <dbReference type="ARBA" id="ARBA00022723"/>
    </source>
</evidence>
<evidence type="ECO:0000256" key="3">
    <source>
        <dbReference type="ARBA" id="ARBA00009292"/>
    </source>
</evidence>
<reference evidence="9" key="1">
    <citation type="submission" date="2016-11" db="EMBL/GenBank/DDBJ databases">
        <authorList>
            <person name="Varghese N."/>
            <person name="Submissions S."/>
        </authorList>
    </citation>
    <scope>NUCLEOTIDE SEQUENCE [LARGE SCALE GENOMIC DNA]</scope>
    <source>
        <strain evidence="9">DSM 16219</strain>
    </source>
</reference>
<dbReference type="GO" id="GO:0030313">
    <property type="term" value="C:cell envelope"/>
    <property type="evidence" value="ECO:0007669"/>
    <property type="project" value="UniProtKB-SubCell"/>
</dbReference>
<feature type="binding site" evidence="7">
    <location>
        <position position="43"/>
    </location>
    <ligand>
        <name>Mg(2+)</name>
        <dbReference type="ChEBI" id="CHEBI:18420"/>
    </ligand>
</feature>
<feature type="binding site" evidence="7">
    <location>
        <position position="444"/>
    </location>
    <ligand>
        <name>Mg(2+)</name>
        <dbReference type="ChEBI" id="CHEBI:18420"/>
    </ligand>
</feature>
<dbReference type="Gene3D" id="1.10.645.10">
    <property type="entry name" value="Cytochrome-c3 Hydrogenase, chain B"/>
    <property type="match status" value="1"/>
</dbReference>
<keyword evidence="6" id="KW-0560">Oxidoreductase</keyword>
<comment type="subcellular location">
    <subcellularLocation>
        <location evidence="2">Cell envelope</location>
    </subcellularLocation>
</comment>
<feature type="binding site" evidence="7">
    <location>
        <position position="495"/>
    </location>
    <ligand>
        <name>Fe cation</name>
        <dbReference type="ChEBI" id="CHEBI:24875"/>
    </ligand>
</feature>
<accession>A0A1M6XVN0</accession>
<feature type="binding site" evidence="7">
    <location>
        <position position="65"/>
    </location>
    <ligand>
        <name>Fe cation</name>
        <dbReference type="ChEBI" id="CHEBI:24875"/>
    </ligand>
</feature>
<dbReference type="RefSeq" id="WP_073478606.1">
    <property type="nucleotide sequence ID" value="NZ_FQZU01000045.1"/>
</dbReference>
<dbReference type="InterPro" id="IPR001501">
    <property type="entry name" value="Ni-dep_hyd_lsu"/>
</dbReference>
<dbReference type="PANTHER" id="PTHR42958">
    <property type="entry name" value="HYDROGENASE-2 LARGE CHAIN"/>
    <property type="match status" value="1"/>
</dbReference>
<keyword evidence="9" id="KW-1185">Reference proteome</keyword>
<keyword evidence="4 7" id="KW-0533">Nickel</keyword>
<name>A0A1M6XVN0_9BACT</name>
<evidence type="ECO:0000256" key="4">
    <source>
        <dbReference type="ARBA" id="ARBA00022596"/>
    </source>
</evidence>
<comment type="cofactor">
    <cofactor evidence="1 7">
        <name>Ni(2+)</name>
        <dbReference type="ChEBI" id="CHEBI:49786"/>
    </cofactor>
</comment>
<evidence type="ECO:0000313" key="9">
    <source>
        <dbReference type="Proteomes" id="UP000183994"/>
    </source>
</evidence>
<dbReference type="Pfam" id="PF00374">
    <property type="entry name" value="NiFeSe_Hases"/>
    <property type="match status" value="2"/>
</dbReference>
<evidence type="ECO:0000256" key="1">
    <source>
        <dbReference type="ARBA" id="ARBA00001967"/>
    </source>
</evidence>
<dbReference type="InterPro" id="IPR018194">
    <property type="entry name" value="Ni-dep_hyd_lsu_Ni_BS"/>
</dbReference>
<proteinExistence type="inferred from homology"/>
<evidence type="ECO:0000313" key="8">
    <source>
        <dbReference type="EMBL" id="SHL10047.1"/>
    </source>
</evidence>
<dbReference type="OrthoDB" id="9761717at2"/>
<comment type="cofactor">
    <cofactor evidence="7">
        <name>Fe cation</name>
        <dbReference type="ChEBI" id="CHEBI:24875"/>
    </cofactor>
</comment>
<sequence>MSARRKVVVPLNRVEGDLKVHLEYDGNKIYDAFSAGTMYRGFENIMKERGPLDGLVITPRICGICTTSHLSAAAKALDMISQAVVPDNATRVRNITLIAEQLQNDVRHHTMQFMVDATNPVYENAPFYEEAVERYTPIRGSSIVSAIQSTKRILEIVSILGGQWPHSSFMVPGGVVSVPGANDITQCKYVLRRFKLWYEKQILGCTCEEWNQVQSARDLEDWLESAPSRYNSDLGFYLRFGREAGLDRLGKGTENFISYGFLDMPRKTGVKSLGSTGYYFPAGFVSSGMVRQVNQHEIKEDISHSWFTNGEAELHPYEGVTIPYATGSEGYRYSWAKAPRYDGHPAETGPLAQMMALQHPLFTDLVKQNAPSVFSRQLARIIRPALTISVMDQWLDEIAETDEPFFTPYNDIRNGQGHGMVEAPRGSLGHWVIIEDGRIKRYQVISPTTWNASPRDANGQLGPWERALAGTPIKNPNAPIEVDHIVRSFDPCLVCTVHCADLRWEV</sequence>
<organism evidence="8 9">
    <name type="scientific">Desulfatibacillum alkenivorans DSM 16219</name>
    <dbReference type="NCBI Taxonomy" id="1121393"/>
    <lineage>
        <taxon>Bacteria</taxon>
        <taxon>Pseudomonadati</taxon>
        <taxon>Thermodesulfobacteriota</taxon>
        <taxon>Desulfobacteria</taxon>
        <taxon>Desulfobacterales</taxon>
        <taxon>Desulfatibacillaceae</taxon>
        <taxon>Desulfatibacillum</taxon>
    </lineage>
</organism>
<feature type="binding site" evidence="7">
    <location>
        <position position="492"/>
    </location>
    <ligand>
        <name>Ni(2+)</name>
        <dbReference type="ChEBI" id="CHEBI:49786"/>
    </ligand>
</feature>
<dbReference type="STRING" id="1121393.SAMN02745216_04618"/>
<dbReference type="SUPFAM" id="SSF56762">
    <property type="entry name" value="HydB/Nqo4-like"/>
    <property type="match status" value="1"/>
</dbReference>
<feature type="binding site" evidence="7">
    <location>
        <position position="65"/>
    </location>
    <ligand>
        <name>Ni(2+)</name>
        <dbReference type="ChEBI" id="CHEBI:49786"/>
    </ligand>
</feature>
<keyword evidence="7" id="KW-0460">Magnesium</keyword>
<keyword evidence="7" id="KW-0408">Iron</keyword>
<dbReference type="GO" id="GO:0016151">
    <property type="term" value="F:nickel cation binding"/>
    <property type="evidence" value="ECO:0007669"/>
    <property type="project" value="InterPro"/>
</dbReference>
<evidence type="ECO:0000256" key="6">
    <source>
        <dbReference type="ARBA" id="ARBA00023002"/>
    </source>
</evidence>
<feature type="binding site" evidence="7">
    <location>
        <position position="62"/>
    </location>
    <ligand>
        <name>Mg(2+)</name>
        <dbReference type="ChEBI" id="CHEBI:18420"/>
    </ligand>
</feature>
<evidence type="ECO:0000256" key="2">
    <source>
        <dbReference type="ARBA" id="ARBA00004196"/>
    </source>
</evidence>
<gene>
    <name evidence="8" type="ORF">SAMN02745216_04618</name>
</gene>
<evidence type="ECO:0000256" key="7">
    <source>
        <dbReference type="PIRSR" id="PIRSR601501-1"/>
    </source>
</evidence>